<reference evidence="1" key="1">
    <citation type="submission" date="2022-03" db="EMBL/GenBank/DDBJ databases">
        <title>Genomic analyses of argali, domestic sheep and their hybrids provide insights into chromosomal evolution, heterosis and genetic basis of agronomic traits.</title>
        <authorList>
            <person name="Li M."/>
        </authorList>
    </citation>
    <scope>NUCLEOTIDE SEQUENCE</scope>
    <source>
        <strain evidence="1">F1 hybrid</strain>
    </source>
</reference>
<dbReference type="EMBL" id="CM043041">
    <property type="protein sequence ID" value="KAI4571903.1"/>
    <property type="molecule type" value="Genomic_DNA"/>
</dbReference>
<proteinExistence type="predicted"/>
<protein>
    <submittedName>
        <fullName evidence="1">Uncharacterized protein</fullName>
    </submittedName>
</protein>
<keyword evidence="2" id="KW-1185">Reference proteome</keyword>
<organism evidence="1 2">
    <name type="scientific">Ovis ammon polii x Ovis aries</name>
    <dbReference type="NCBI Taxonomy" id="2918886"/>
    <lineage>
        <taxon>Eukaryota</taxon>
        <taxon>Metazoa</taxon>
        <taxon>Chordata</taxon>
        <taxon>Craniata</taxon>
        <taxon>Vertebrata</taxon>
        <taxon>Euteleostomi</taxon>
        <taxon>Mammalia</taxon>
        <taxon>Eutheria</taxon>
        <taxon>Laurasiatheria</taxon>
        <taxon>Artiodactyla</taxon>
        <taxon>Ruminantia</taxon>
        <taxon>Pecora</taxon>
        <taxon>Bovidae</taxon>
        <taxon>Caprinae</taxon>
        <taxon>Ovis</taxon>
    </lineage>
</organism>
<evidence type="ECO:0000313" key="1">
    <source>
        <dbReference type="EMBL" id="KAI4571903.1"/>
    </source>
</evidence>
<dbReference type="Proteomes" id="UP001057279">
    <property type="component" value="Linkage Group LG16"/>
</dbReference>
<name>A0ACB9UKH0_9CETA</name>
<comment type="caution">
    <text evidence="1">The sequence shown here is derived from an EMBL/GenBank/DDBJ whole genome shotgun (WGS) entry which is preliminary data.</text>
</comment>
<evidence type="ECO:0000313" key="2">
    <source>
        <dbReference type="Proteomes" id="UP001057279"/>
    </source>
</evidence>
<sequence length="114" mass="11756">MNDYNAGNAAPYLPAPRGLPGKHGRHSVALALIGHNALTLLIGQAHYHPRVLWGTSSFPGREPSEEVSIQELGAIDVIRAHLAPSAVTGVHLSPAASGLGPCSVRSPTGLGART</sequence>
<gene>
    <name evidence="1" type="ORF">MJG53_014009</name>
</gene>
<accession>A0ACB9UKH0</accession>